<evidence type="ECO:0000313" key="1">
    <source>
        <dbReference type="EMBL" id="GGG01425.1"/>
    </source>
</evidence>
<organism evidence="1 2">
    <name type="scientific">Marinicella pacifica</name>
    <dbReference type="NCBI Taxonomy" id="1171543"/>
    <lineage>
        <taxon>Bacteria</taxon>
        <taxon>Pseudomonadati</taxon>
        <taxon>Pseudomonadota</taxon>
        <taxon>Gammaproteobacteria</taxon>
        <taxon>Lysobacterales</taxon>
        <taxon>Marinicellaceae</taxon>
        <taxon>Marinicella</taxon>
    </lineage>
</organism>
<gene>
    <name evidence="1" type="ORF">GCM10011365_23300</name>
</gene>
<protein>
    <submittedName>
        <fullName evidence="1">Uncharacterized protein</fullName>
    </submittedName>
</protein>
<evidence type="ECO:0000313" key="2">
    <source>
        <dbReference type="Proteomes" id="UP000605253"/>
    </source>
</evidence>
<dbReference type="Proteomes" id="UP000605253">
    <property type="component" value="Unassembled WGS sequence"/>
</dbReference>
<name>A0A917FU44_9GAMM</name>
<accession>A0A917FU44</accession>
<reference evidence="1" key="2">
    <citation type="submission" date="2020-09" db="EMBL/GenBank/DDBJ databases">
        <authorList>
            <person name="Sun Q."/>
            <person name="Zhou Y."/>
        </authorList>
    </citation>
    <scope>NUCLEOTIDE SEQUENCE</scope>
    <source>
        <strain evidence="1">CGMCC 1.12181</strain>
    </source>
</reference>
<dbReference type="AlphaFoldDB" id="A0A917FU44"/>
<proteinExistence type="predicted"/>
<reference evidence="1" key="1">
    <citation type="journal article" date="2014" name="Int. J. Syst. Evol. Microbiol.">
        <title>Complete genome sequence of Corynebacterium casei LMG S-19264T (=DSM 44701T), isolated from a smear-ripened cheese.</title>
        <authorList>
            <consortium name="US DOE Joint Genome Institute (JGI-PGF)"/>
            <person name="Walter F."/>
            <person name="Albersmeier A."/>
            <person name="Kalinowski J."/>
            <person name="Ruckert C."/>
        </authorList>
    </citation>
    <scope>NUCLEOTIDE SEQUENCE</scope>
    <source>
        <strain evidence="1">CGMCC 1.12181</strain>
    </source>
</reference>
<dbReference type="EMBL" id="BMEO01000014">
    <property type="protein sequence ID" value="GGG01425.1"/>
    <property type="molecule type" value="Genomic_DNA"/>
</dbReference>
<comment type="caution">
    <text evidence="1">The sequence shown here is derived from an EMBL/GenBank/DDBJ whole genome shotgun (WGS) entry which is preliminary data.</text>
</comment>
<keyword evidence="2" id="KW-1185">Reference proteome</keyword>
<sequence length="120" mass="13950">MEAAVENRHVDDFMAAISDAVETERGWGKKDIERMLRLQLMRRSSVHIHPQLKSIDWRHDGEEEAEVKLAVAMAATAFSLEDLARINADLMLFTVTFRQHNGEYKITQARWQRARPLDFL</sequence>